<keyword evidence="2" id="KW-1185">Reference proteome</keyword>
<evidence type="ECO:0000313" key="1">
    <source>
        <dbReference type="EMBL" id="SKB85410.1"/>
    </source>
</evidence>
<protein>
    <submittedName>
        <fullName evidence="1">Uncharacterized protein</fullName>
    </submittedName>
</protein>
<sequence length="109" mass="11623">MSPALSSIARGVLNVDLLRALAATNRQALENMIAISIDILDEIDGDADGQDGNEAEDEPVARFNDPDWLRRKKMAGLPGCPVADPSGDGDWSWPASDAAEYSPLFAGRP</sequence>
<evidence type="ECO:0000313" key="2">
    <source>
        <dbReference type="Proteomes" id="UP000190044"/>
    </source>
</evidence>
<dbReference type="RefSeq" id="WP_079639611.1">
    <property type="nucleotide sequence ID" value="NZ_FUYP01000023.1"/>
</dbReference>
<dbReference type="OrthoDB" id="7584917at2"/>
<dbReference type="Proteomes" id="UP000190044">
    <property type="component" value="Unassembled WGS sequence"/>
</dbReference>
<dbReference type="EMBL" id="FUYP01000023">
    <property type="protein sequence ID" value="SKB85410.1"/>
    <property type="molecule type" value="Genomic_DNA"/>
</dbReference>
<accession>A0A1T5EP06</accession>
<gene>
    <name evidence="1" type="ORF">SAMN06295937_102355</name>
</gene>
<dbReference type="AlphaFoldDB" id="A0A1T5EP06"/>
<proteinExistence type="predicted"/>
<reference evidence="2" key="1">
    <citation type="submission" date="2017-02" db="EMBL/GenBank/DDBJ databases">
        <authorList>
            <person name="Varghese N."/>
            <person name="Submissions S."/>
        </authorList>
    </citation>
    <scope>NUCLEOTIDE SEQUENCE [LARGE SCALE GENOMIC DNA]</scope>
    <source>
        <strain evidence="2">R11H</strain>
    </source>
</reference>
<organism evidence="1 2">
    <name type="scientific">Sphingopyxis flava</name>
    <dbReference type="NCBI Taxonomy" id="1507287"/>
    <lineage>
        <taxon>Bacteria</taxon>
        <taxon>Pseudomonadati</taxon>
        <taxon>Pseudomonadota</taxon>
        <taxon>Alphaproteobacteria</taxon>
        <taxon>Sphingomonadales</taxon>
        <taxon>Sphingomonadaceae</taxon>
        <taxon>Sphingopyxis</taxon>
    </lineage>
</organism>
<name>A0A1T5EP06_9SPHN</name>